<protein>
    <submittedName>
        <fullName evidence="2">Uncharacterized protein</fullName>
    </submittedName>
</protein>
<comment type="caution">
    <text evidence="2">The sequence shown here is derived from an EMBL/GenBank/DDBJ whole genome shotgun (WGS) entry which is preliminary data.</text>
</comment>
<feature type="compositionally biased region" description="Basic and acidic residues" evidence="1">
    <location>
        <begin position="125"/>
        <end position="136"/>
    </location>
</feature>
<dbReference type="Proteomes" id="UP001396334">
    <property type="component" value="Unassembled WGS sequence"/>
</dbReference>
<proteinExistence type="predicted"/>
<feature type="compositionally biased region" description="Basic and acidic residues" evidence="1">
    <location>
        <begin position="101"/>
        <end position="112"/>
    </location>
</feature>
<sequence>MADRVRVSMATRGLILDNKCGRPSESIISMEDCSILGRPGSPVVAELQPASKKGRTFEDSMEVVNKRQRNLTNACTPGGSNGVNNGGSRYAVLSDEGGMTTERDVGESREVQTDNNLGAASLRHRREESSLALAKE</sequence>
<reference evidence="2 3" key="1">
    <citation type="journal article" date="2024" name="G3 (Bethesda)">
        <title>Genome assembly of Hibiscus sabdariffa L. provides insights into metabolisms of medicinal natural products.</title>
        <authorList>
            <person name="Kim T."/>
        </authorList>
    </citation>
    <scope>NUCLEOTIDE SEQUENCE [LARGE SCALE GENOMIC DNA]</scope>
    <source>
        <strain evidence="2">TK-2024</strain>
        <tissue evidence="2">Old leaves</tissue>
    </source>
</reference>
<evidence type="ECO:0000313" key="3">
    <source>
        <dbReference type="Proteomes" id="UP001396334"/>
    </source>
</evidence>
<keyword evidence="3" id="KW-1185">Reference proteome</keyword>
<name>A0ABR1ZED8_9ROSI</name>
<feature type="region of interest" description="Disordered" evidence="1">
    <location>
        <begin position="71"/>
        <end position="136"/>
    </location>
</feature>
<evidence type="ECO:0000313" key="2">
    <source>
        <dbReference type="EMBL" id="KAK8478344.1"/>
    </source>
</evidence>
<gene>
    <name evidence="2" type="ORF">V6N11_032965</name>
</gene>
<accession>A0ABR1ZED8</accession>
<evidence type="ECO:0000256" key="1">
    <source>
        <dbReference type="SAM" id="MobiDB-lite"/>
    </source>
</evidence>
<organism evidence="2 3">
    <name type="scientific">Hibiscus sabdariffa</name>
    <name type="common">roselle</name>
    <dbReference type="NCBI Taxonomy" id="183260"/>
    <lineage>
        <taxon>Eukaryota</taxon>
        <taxon>Viridiplantae</taxon>
        <taxon>Streptophyta</taxon>
        <taxon>Embryophyta</taxon>
        <taxon>Tracheophyta</taxon>
        <taxon>Spermatophyta</taxon>
        <taxon>Magnoliopsida</taxon>
        <taxon>eudicotyledons</taxon>
        <taxon>Gunneridae</taxon>
        <taxon>Pentapetalae</taxon>
        <taxon>rosids</taxon>
        <taxon>malvids</taxon>
        <taxon>Malvales</taxon>
        <taxon>Malvaceae</taxon>
        <taxon>Malvoideae</taxon>
        <taxon>Hibiscus</taxon>
    </lineage>
</organism>
<dbReference type="EMBL" id="JBBPBN010001383">
    <property type="protein sequence ID" value="KAK8478344.1"/>
    <property type="molecule type" value="Genomic_DNA"/>
</dbReference>